<evidence type="ECO:0000259" key="1">
    <source>
        <dbReference type="Pfam" id="PF00534"/>
    </source>
</evidence>
<feature type="domain" description="Glycosyltransferase subfamily 4-like N-terminal" evidence="2">
    <location>
        <begin position="11"/>
        <end position="177"/>
    </location>
</feature>
<dbReference type="GO" id="GO:0016757">
    <property type="term" value="F:glycosyltransferase activity"/>
    <property type="evidence" value="ECO:0007669"/>
    <property type="project" value="InterPro"/>
</dbReference>
<keyword evidence="3" id="KW-0808">Transferase</keyword>
<dbReference type="CDD" id="cd03801">
    <property type="entry name" value="GT4_PimA-like"/>
    <property type="match status" value="1"/>
</dbReference>
<dbReference type="PANTHER" id="PTHR45871:SF1">
    <property type="entry name" value="PHOSPHATIDYLINOSITOL N-ACETYLGLUCOSAMINYLTRANSFERASE SUBUNIT A"/>
    <property type="match status" value="1"/>
</dbReference>
<gene>
    <name evidence="3" type="ORF">MNBD_ALPHA08-1500</name>
</gene>
<feature type="domain" description="Glycosyl transferase family 1" evidence="1">
    <location>
        <begin position="187"/>
        <end position="337"/>
    </location>
</feature>
<reference evidence="3" key="1">
    <citation type="submission" date="2018-06" db="EMBL/GenBank/DDBJ databases">
        <authorList>
            <person name="Zhirakovskaya E."/>
        </authorList>
    </citation>
    <scope>NUCLEOTIDE SEQUENCE</scope>
</reference>
<dbReference type="InterPro" id="IPR001296">
    <property type="entry name" value="Glyco_trans_1"/>
</dbReference>
<organism evidence="3">
    <name type="scientific">hydrothermal vent metagenome</name>
    <dbReference type="NCBI Taxonomy" id="652676"/>
    <lineage>
        <taxon>unclassified sequences</taxon>
        <taxon>metagenomes</taxon>
        <taxon>ecological metagenomes</taxon>
    </lineage>
</organism>
<dbReference type="PANTHER" id="PTHR45871">
    <property type="entry name" value="N-ACETYLGLUCOSAMINYL-PHOSPHATIDYLINOSITOL BIOSYNTHETIC PROTEIN"/>
    <property type="match status" value="1"/>
</dbReference>
<dbReference type="EMBL" id="UOEC01000076">
    <property type="protein sequence ID" value="VAV90261.1"/>
    <property type="molecule type" value="Genomic_DNA"/>
</dbReference>
<sequence length="370" mass="39295">MRILHVFRAPVGGLFRHVFDLAKAQSQMGHDVGIICDANTGGETANARLKELKECCSLGVARIEMSRLPGLGDAISARRVAEYGAGKNFDIIHGHGAKGGAYARFAAGRMGAKSIYTPHGGSLHYSWSSASGALFLGVEKMLLSRTDGLVFVCEYERKAFAEKIGLGSVCNVVVHNGLWPQEFVPATLADNPTDILFIGELRKLKGVDVLINALARHPGATATIVGDGPDRQAFETLAKTLGLAPRITFTGAMPAKSAFGLGRLMVVPSRAESFPYIVLEAVAAHKPLLASDVGGIGEVLPPEQMVKAEDVGALADKIGLFMDDPTNFENTAVKSAKELKSRINTDAMARDICAFYNRCMESASSCSSAA</sequence>
<dbReference type="Gene3D" id="3.40.50.2000">
    <property type="entry name" value="Glycogen Phosphorylase B"/>
    <property type="match status" value="2"/>
</dbReference>
<dbReference type="SUPFAM" id="SSF53756">
    <property type="entry name" value="UDP-Glycosyltransferase/glycogen phosphorylase"/>
    <property type="match status" value="1"/>
</dbReference>
<evidence type="ECO:0000313" key="3">
    <source>
        <dbReference type="EMBL" id="VAV90261.1"/>
    </source>
</evidence>
<evidence type="ECO:0000259" key="2">
    <source>
        <dbReference type="Pfam" id="PF13439"/>
    </source>
</evidence>
<name>A0A3B0RE77_9ZZZZ</name>
<proteinExistence type="predicted"/>
<dbReference type="AlphaFoldDB" id="A0A3B0RE77"/>
<protein>
    <submittedName>
        <fullName evidence="3">Glycosyltransferase</fullName>
    </submittedName>
</protein>
<dbReference type="Pfam" id="PF00534">
    <property type="entry name" value="Glycos_transf_1"/>
    <property type="match status" value="1"/>
</dbReference>
<dbReference type="InterPro" id="IPR028098">
    <property type="entry name" value="Glyco_trans_4-like_N"/>
</dbReference>
<accession>A0A3B0RE77</accession>
<dbReference type="Pfam" id="PF13439">
    <property type="entry name" value="Glyco_transf_4"/>
    <property type="match status" value="1"/>
</dbReference>